<organism evidence="1 2">
    <name type="scientific">Chryseobacterium indologenes</name>
    <name type="common">Flavobacterium indologenes</name>
    <dbReference type="NCBI Taxonomy" id="253"/>
    <lineage>
        <taxon>Bacteria</taxon>
        <taxon>Pseudomonadati</taxon>
        <taxon>Bacteroidota</taxon>
        <taxon>Flavobacteriia</taxon>
        <taxon>Flavobacteriales</taxon>
        <taxon>Weeksellaceae</taxon>
        <taxon>Chryseobacterium group</taxon>
        <taxon>Chryseobacterium</taxon>
    </lineage>
</organism>
<dbReference type="AlphaFoldDB" id="A0A0N0IX45"/>
<gene>
    <name evidence="1" type="ORF">AOB46_06905</name>
</gene>
<dbReference type="PATRIC" id="fig|253.9.peg.3061"/>
<accession>A0A0N0IX45</accession>
<dbReference type="EMBL" id="LJOD01000003">
    <property type="protein sequence ID" value="KPE51943.1"/>
    <property type="molecule type" value="Genomic_DNA"/>
</dbReference>
<protein>
    <recommendedName>
        <fullName evidence="3">Outer membrane protein beta-barrel domain-containing protein</fullName>
    </recommendedName>
</protein>
<sequence>MGTRVYGQEDIKTGGNYYFNYPVAEGLLDFKNETVIKEGSSLESVRNEIEGSVFNIHVQNIKKDRVYFIFGNFLGNVSGLETKINRNNAASVPDTKSDYKTVYSLPLADFKDNTRPLYNIVDWRVGVFTVPFKLRLSEFSFDANVNLGANLGAKFRMNRKIKNGFSLEPIVGFGLASIKLDESNSKASESTNTSAFTINTGLLIHVNNSINVGFTYGFDHIGKNDQNNYDWKYNGKGWLGLGINVAFSSQNDNTGSSVSNSGK</sequence>
<dbReference type="Proteomes" id="UP000037953">
    <property type="component" value="Unassembled WGS sequence"/>
</dbReference>
<name>A0A0N0IX45_CHRID</name>
<proteinExistence type="predicted"/>
<evidence type="ECO:0000313" key="1">
    <source>
        <dbReference type="EMBL" id="KPE51943.1"/>
    </source>
</evidence>
<comment type="caution">
    <text evidence="1">The sequence shown here is derived from an EMBL/GenBank/DDBJ whole genome shotgun (WGS) entry which is preliminary data.</text>
</comment>
<evidence type="ECO:0008006" key="3">
    <source>
        <dbReference type="Google" id="ProtNLM"/>
    </source>
</evidence>
<reference evidence="1 2" key="1">
    <citation type="journal article" date="2015" name="Genom Data">
        <title>Draft genome sequence of a multidrug-resistant Chryseobacterium indologenes isolate from Malaysia.</title>
        <authorList>
            <person name="Yu C.Y."/>
            <person name="Ang G.Y."/>
            <person name="Cheng H.J."/>
            <person name="Cheong Y.M."/>
            <person name="Yin W.F."/>
            <person name="Chan K.G."/>
        </authorList>
    </citation>
    <scope>NUCLEOTIDE SEQUENCE [LARGE SCALE GENOMIC DNA]</scope>
    <source>
        <strain evidence="1 2">CI_885</strain>
    </source>
</reference>
<reference evidence="2" key="2">
    <citation type="submission" date="2015-09" db="EMBL/GenBank/DDBJ databases">
        <title>Draft genome sequence of a multidrug-resistant Chryseobacterium indologenes isolate from Malaysia.</title>
        <authorList>
            <person name="Yu C.Y."/>
            <person name="Ang G.Y."/>
            <person name="Chan K.-G."/>
        </authorList>
    </citation>
    <scope>NUCLEOTIDE SEQUENCE [LARGE SCALE GENOMIC DNA]</scope>
    <source>
        <strain evidence="2">CI_885</strain>
    </source>
</reference>
<evidence type="ECO:0000313" key="2">
    <source>
        <dbReference type="Proteomes" id="UP000037953"/>
    </source>
</evidence>